<dbReference type="Gene3D" id="2.40.160.90">
    <property type="match status" value="1"/>
</dbReference>
<dbReference type="AlphaFoldDB" id="G9ZEY8"/>
<dbReference type="HOGENOM" id="CLU_908171_0_0_6"/>
<accession>G9ZEY8</accession>
<dbReference type="Pfam" id="PF01298">
    <property type="entry name" value="TbpB_B_D"/>
    <property type="match status" value="1"/>
</dbReference>
<dbReference type="PROSITE" id="PS51257">
    <property type="entry name" value="PROKAR_LIPOPROTEIN"/>
    <property type="match status" value="1"/>
</dbReference>
<dbReference type="InterPro" id="IPR011250">
    <property type="entry name" value="OMP/PagP_B-barrel"/>
</dbReference>
<feature type="domain" description="Transferrin-binding protein B C-lobe/N-lobe beta-barrel" evidence="2">
    <location>
        <begin position="155"/>
        <end position="262"/>
    </location>
</feature>
<name>G9ZEY8_9GAMM</name>
<reference evidence="3 4" key="1">
    <citation type="submission" date="2011-08" db="EMBL/GenBank/DDBJ databases">
        <authorList>
            <person name="Weinstock G."/>
            <person name="Sodergren E."/>
            <person name="Clifton S."/>
            <person name="Fulton L."/>
            <person name="Fulton B."/>
            <person name="Courtney L."/>
            <person name="Fronick C."/>
            <person name="Harrison M."/>
            <person name="Strong C."/>
            <person name="Farmer C."/>
            <person name="Delahaunty K."/>
            <person name="Markovic C."/>
            <person name="Hall O."/>
            <person name="Minx P."/>
            <person name="Tomlinson C."/>
            <person name="Mitreva M."/>
            <person name="Hou S."/>
            <person name="Chen J."/>
            <person name="Wollam A."/>
            <person name="Pepin K.H."/>
            <person name="Johnson M."/>
            <person name="Bhonagiri V."/>
            <person name="Zhang X."/>
            <person name="Suruliraj S."/>
            <person name="Warren W."/>
            <person name="Chinwalla A."/>
            <person name="Mardis E.R."/>
            <person name="Wilson R.K."/>
        </authorList>
    </citation>
    <scope>NUCLEOTIDE SEQUENCE [LARGE SCALE GENOMIC DNA]</scope>
    <source>
        <strain evidence="3 4">F0432</strain>
    </source>
</reference>
<organism evidence="3 4">
    <name type="scientific">Cardiobacterium valvarum F0432</name>
    <dbReference type="NCBI Taxonomy" id="797473"/>
    <lineage>
        <taxon>Bacteria</taxon>
        <taxon>Pseudomonadati</taxon>
        <taxon>Pseudomonadota</taxon>
        <taxon>Gammaproteobacteria</taxon>
        <taxon>Cardiobacteriales</taxon>
        <taxon>Cardiobacteriaceae</taxon>
        <taxon>Cardiobacterium</taxon>
    </lineage>
</organism>
<comment type="caution">
    <text evidence="3">The sequence shown here is derived from an EMBL/GenBank/DDBJ whole genome shotgun (WGS) entry which is preliminary data.</text>
</comment>
<evidence type="ECO:0000259" key="2">
    <source>
        <dbReference type="Pfam" id="PF01298"/>
    </source>
</evidence>
<feature type="region of interest" description="Disordered" evidence="1">
    <location>
        <begin position="25"/>
        <end position="59"/>
    </location>
</feature>
<dbReference type="STRING" id="797473.HMPREF9080_01328"/>
<evidence type="ECO:0000256" key="1">
    <source>
        <dbReference type="SAM" id="MobiDB-lite"/>
    </source>
</evidence>
<evidence type="ECO:0000313" key="4">
    <source>
        <dbReference type="Proteomes" id="UP000004750"/>
    </source>
</evidence>
<dbReference type="EMBL" id="AGCM01000073">
    <property type="protein sequence ID" value="EHM54308.1"/>
    <property type="molecule type" value="Genomic_DNA"/>
</dbReference>
<feature type="compositionally biased region" description="Polar residues" evidence="1">
    <location>
        <begin position="33"/>
        <end position="54"/>
    </location>
</feature>
<dbReference type="InterPro" id="IPR001677">
    <property type="entry name" value="TbpB_B_D"/>
</dbReference>
<dbReference type="SUPFAM" id="SSF56925">
    <property type="entry name" value="OMPA-like"/>
    <property type="match status" value="1"/>
</dbReference>
<sequence>MQHRNLLTAAITLSLLTACGGGGDDNRAISDPRPSSLNSSGNMSTAQIPSSGTARNDDKKSYESFDFNVVDLGYGKPKITILPPGKVQGADKTRLLTLTYGPYKRIIGNNLSKASYGLIDTTSYDNKYRTFYQGARADLTSSASFFGMMLDGVTPLQGSAHYKGLAVQYSDRDGIEEGTSTFDANFQDRTLSGRINVGQREITIGSMLIGNTFSGFGKDADKSDGLLSFEGAFFGKDASEIAGTYQKASFDDGYIGAFGARRQ</sequence>
<proteinExistence type="predicted"/>
<gene>
    <name evidence="3" type="ORF">HMPREF9080_01328</name>
</gene>
<protein>
    <recommendedName>
        <fullName evidence="2">Transferrin-binding protein B C-lobe/N-lobe beta-barrel domain-containing protein</fullName>
    </recommendedName>
</protein>
<dbReference type="Proteomes" id="UP000004750">
    <property type="component" value="Unassembled WGS sequence"/>
</dbReference>
<evidence type="ECO:0000313" key="3">
    <source>
        <dbReference type="EMBL" id="EHM54308.1"/>
    </source>
</evidence>
<dbReference type="RefSeq" id="WP_006985341.1">
    <property type="nucleotide sequence ID" value="NZ_JH417921.1"/>
</dbReference>